<feature type="compositionally biased region" description="Polar residues" evidence="1">
    <location>
        <begin position="1"/>
        <end position="11"/>
    </location>
</feature>
<dbReference type="EMBL" id="JAACJJ010000019">
    <property type="protein sequence ID" value="KAF5323246.1"/>
    <property type="molecule type" value="Genomic_DNA"/>
</dbReference>
<protein>
    <submittedName>
        <fullName evidence="2">Uncharacterized protein</fullName>
    </submittedName>
</protein>
<dbReference type="OrthoDB" id="2757916at2759"/>
<dbReference type="AlphaFoldDB" id="A0A8H5F4E4"/>
<comment type="caution">
    <text evidence="2">The sequence shown here is derived from an EMBL/GenBank/DDBJ whole genome shotgun (WGS) entry which is preliminary data.</text>
</comment>
<feature type="compositionally biased region" description="Basic and acidic residues" evidence="1">
    <location>
        <begin position="12"/>
        <end position="26"/>
    </location>
</feature>
<feature type="region of interest" description="Disordered" evidence="1">
    <location>
        <begin position="424"/>
        <end position="452"/>
    </location>
</feature>
<dbReference type="Proteomes" id="UP000567179">
    <property type="component" value="Unassembled WGS sequence"/>
</dbReference>
<feature type="compositionally biased region" description="Low complexity" evidence="1">
    <location>
        <begin position="94"/>
        <end position="104"/>
    </location>
</feature>
<feature type="region of interest" description="Disordered" evidence="1">
    <location>
        <begin position="67"/>
        <end position="104"/>
    </location>
</feature>
<name>A0A8H5F4E4_9AGAR</name>
<feature type="region of interest" description="Disordered" evidence="1">
    <location>
        <begin position="1"/>
        <end position="26"/>
    </location>
</feature>
<reference evidence="2 3" key="1">
    <citation type="journal article" date="2020" name="ISME J.">
        <title>Uncovering the hidden diversity of litter-decomposition mechanisms in mushroom-forming fungi.</title>
        <authorList>
            <person name="Floudas D."/>
            <person name="Bentzer J."/>
            <person name="Ahren D."/>
            <person name="Johansson T."/>
            <person name="Persson P."/>
            <person name="Tunlid A."/>
        </authorList>
    </citation>
    <scope>NUCLEOTIDE SEQUENCE [LARGE SCALE GENOMIC DNA]</scope>
    <source>
        <strain evidence="2 3">CBS 101986</strain>
    </source>
</reference>
<evidence type="ECO:0000313" key="3">
    <source>
        <dbReference type="Proteomes" id="UP000567179"/>
    </source>
</evidence>
<feature type="compositionally biased region" description="Polar residues" evidence="1">
    <location>
        <begin position="67"/>
        <end position="78"/>
    </location>
</feature>
<feature type="region of interest" description="Disordered" evidence="1">
    <location>
        <begin position="478"/>
        <end position="525"/>
    </location>
</feature>
<evidence type="ECO:0000313" key="2">
    <source>
        <dbReference type="EMBL" id="KAF5323246.1"/>
    </source>
</evidence>
<evidence type="ECO:0000256" key="1">
    <source>
        <dbReference type="SAM" id="MobiDB-lite"/>
    </source>
</evidence>
<gene>
    <name evidence="2" type="ORF">D9619_013503</name>
</gene>
<organism evidence="2 3">
    <name type="scientific">Psilocybe cf. subviscida</name>
    <dbReference type="NCBI Taxonomy" id="2480587"/>
    <lineage>
        <taxon>Eukaryota</taxon>
        <taxon>Fungi</taxon>
        <taxon>Dikarya</taxon>
        <taxon>Basidiomycota</taxon>
        <taxon>Agaricomycotina</taxon>
        <taxon>Agaricomycetes</taxon>
        <taxon>Agaricomycetidae</taxon>
        <taxon>Agaricales</taxon>
        <taxon>Agaricineae</taxon>
        <taxon>Strophariaceae</taxon>
        <taxon>Psilocybe</taxon>
    </lineage>
</organism>
<accession>A0A8H5F4E4</accession>
<proteinExistence type="predicted"/>
<sequence>MSGQEQINSSRAEQRKQRLLEAEREVAREEAEALKLTEEQRLALLRPFTSVKAEFTDLDGLRWTQTALRYHQPPNQQRPGHVSGSGPPGAHFFSSAAPTSASPDSKTFVVLTNSDLTSFSGEDTVRPSARGSRPAFSPLLSLSLYSPKNTKGLKRSSARQVISVDDLRGHRNGTRTRSPVKGLFLGTANEDSIAASPFKTAPPPPTILGRPTTAALAMNELAVSLSEEGDIGAGPPGLSRAPTYSVAPPLSFPTPLTLGSTSMPPPSISIIATETASVSDRHPDGPELHPHALYDTRNPAAYGYSHRDATPSNNHSPVEISTYRAVSRSMPSLVSAPSSSPTVVPMPAPASAPAPPEFLGVPRIQTQTYHSPRTRLQSLLHDNRPSSESTVRGFDFPLPPQSPPGLVPTPAAGREMPIPGTIRGPSREPGAFPPGAHLPEGANDIQQDDDTQAQGQSLTLTPLDLSYRYAYGMAYDSESEDDMTPTPSPTFSPGELHLGRGDSRLTSAALAPPGGPWHRPWMVPS</sequence>
<keyword evidence="3" id="KW-1185">Reference proteome</keyword>